<evidence type="ECO:0000256" key="5">
    <source>
        <dbReference type="PROSITE-ProRule" id="PRU01240"/>
    </source>
</evidence>
<accession>A0A934QQB9</accession>
<feature type="transmembrane region" description="Helical" evidence="7">
    <location>
        <begin position="363"/>
        <end position="385"/>
    </location>
</feature>
<keyword evidence="7" id="KW-0472">Membrane</keyword>
<evidence type="ECO:0000256" key="7">
    <source>
        <dbReference type="SAM" id="Phobius"/>
    </source>
</evidence>
<comment type="caution">
    <text evidence="5">Lacks conserved residue(s) required for the propagation of feature annotation.</text>
</comment>
<dbReference type="SUPFAM" id="SSF52743">
    <property type="entry name" value="Subtilisin-like"/>
    <property type="match status" value="1"/>
</dbReference>
<reference evidence="10" key="1">
    <citation type="submission" date="2020-12" db="EMBL/GenBank/DDBJ databases">
        <title>Prauserella sp. ASG 168, a novel actinomycete isolated from cave rock.</title>
        <authorList>
            <person name="Suriyachadkun C."/>
        </authorList>
    </citation>
    <scope>NUCLEOTIDE SEQUENCE</scope>
    <source>
        <strain evidence="10">ASG 168</strain>
    </source>
</reference>
<dbReference type="InterPro" id="IPR036852">
    <property type="entry name" value="Peptidase_S8/S53_dom_sf"/>
</dbReference>
<evidence type="ECO:0000259" key="9">
    <source>
        <dbReference type="Pfam" id="PF00082"/>
    </source>
</evidence>
<dbReference type="PANTHER" id="PTHR43806:SF11">
    <property type="entry name" value="CEREVISIN-RELATED"/>
    <property type="match status" value="1"/>
</dbReference>
<sequence>MYVTRRAQALSCAALALTAVAAVPAPALAQQCLPEGGQIAQVPWAQDLLAPDLAWQAGTGAGQRVAVISTGVGDSPFLAGTVTGSVDLAPADSSTQRSGRADCLGTGTGAAGIVAGAELAGTGFRGVAPDARILSAKVVGDAYPSGAQPTGAVAPDRIADAVDWAVSQQASVIAVTTVSYHDSARLRASVDRAIAADAVVVAAVGDASQNDPPATVPYPAGHPGVLGVGAITRTTELAGFSRPGEVDLVAPGDDVVAPYPGGGLGTAAGTAYAAAYVAGSAALVRSYRSDLSAQDITNRLLATATPAGEGTGSAAFGHGIVNPHQAVLAGTAAGVPEAVPPMTTEAVTAQEIARQQDTERSSALAFGLAAAGIALAVLLAAVVVLGPRGRRRRWRSGRALEPTPASDPQAAPLGGLFGDRGK</sequence>
<evidence type="ECO:0000256" key="8">
    <source>
        <dbReference type="SAM" id="SignalP"/>
    </source>
</evidence>
<evidence type="ECO:0000256" key="1">
    <source>
        <dbReference type="ARBA" id="ARBA00011073"/>
    </source>
</evidence>
<dbReference type="GO" id="GO:0006508">
    <property type="term" value="P:proteolysis"/>
    <property type="evidence" value="ECO:0007669"/>
    <property type="project" value="UniProtKB-KW"/>
</dbReference>
<dbReference type="InterPro" id="IPR000209">
    <property type="entry name" value="Peptidase_S8/S53_dom"/>
</dbReference>
<keyword evidence="4" id="KW-0720">Serine protease</keyword>
<name>A0A934QQB9_9PSEU</name>
<dbReference type="GO" id="GO:0004252">
    <property type="term" value="F:serine-type endopeptidase activity"/>
    <property type="evidence" value="ECO:0007669"/>
    <property type="project" value="InterPro"/>
</dbReference>
<dbReference type="RefSeq" id="WP_200314799.1">
    <property type="nucleotide sequence ID" value="NZ_JAENJH010000001.1"/>
</dbReference>
<dbReference type="Gene3D" id="3.40.50.200">
    <property type="entry name" value="Peptidase S8/S53 domain"/>
    <property type="match status" value="1"/>
</dbReference>
<feature type="chain" id="PRO_5036698620" evidence="8">
    <location>
        <begin position="30"/>
        <end position="422"/>
    </location>
</feature>
<dbReference type="PANTHER" id="PTHR43806">
    <property type="entry name" value="PEPTIDASE S8"/>
    <property type="match status" value="1"/>
</dbReference>
<organism evidence="10 11">
    <name type="scientific">Prauserella cavernicola</name>
    <dbReference type="NCBI Taxonomy" id="2800127"/>
    <lineage>
        <taxon>Bacteria</taxon>
        <taxon>Bacillati</taxon>
        <taxon>Actinomycetota</taxon>
        <taxon>Actinomycetes</taxon>
        <taxon>Pseudonocardiales</taxon>
        <taxon>Pseudonocardiaceae</taxon>
        <taxon>Prauserella</taxon>
    </lineage>
</organism>
<dbReference type="Proteomes" id="UP000635245">
    <property type="component" value="Unassembled WGS sequence"/>
</dbReference>
<proteinExistence type="inferred from homology"/>
<keyword evidence="8" id="KW-0732">Signal</keyword>
<gene>
    <name evidence="10" type="ORF">JHE00_03930</name>
</gene>
<dbReference type="EMBL" id="JAENJH010000001">
    <property type="protein sequence ID" value="MBK1783464.1"/>
    <property type="molecule type" value="Genomic_DNA"/>
</dbReference>
<evidence type="ECO:0000313" key="11">
    <source>
        <dbReference type="Proteomes" id="UP000635245"/>
    </source>
</evidence>
<keyword evidence="7" id="KW-0812">Transmembrane</keyword>
<evidence type="ECO:0000256" key="2">
    <source>
        <dbReference type="ARBA" id="ARBA00022670"/>
    </source>
</evidence>
<dbReference type="InterPro" id="IPR050131">
    <property type="entry name" value="Peptidase_S8_subtilisin-like"/>
</dbReference>
<comment type="similarity">
    <text evidence="1 5">Belongs to the peptidase S8 family.</text>
</comment>
<evidence type="ECO:0000256" key="3">
    <source>
        <dbReference type="ARBA" id="ARBA00022801"/>
    </source>
</evidence>
<feature type="region of interest" description="Disordered" evidence="6">
    <location>
        <begin position="392"/>
        <end position="422"/>
    </location>
</feature>
<evidence type="ECO:0000256" key="4">
    <source>
        <dbReference type="ARBA" id="ARBA00022825"/>
    </source>
</evidence>
<keyword evidence="7" id="KW-1133">Transmembrane helix</keyword>
<dbReference type="PROSITE" id="PS51892">
    <property type="entry name" value="SUBTILASE"/>
    <property type="match status" value="1"/>
</dbReference>
<dbReference type="PRINTS" id="PR00723">
    <property type="entry name" value="SUBTILISIN"/>
</dbReference>
<protein>
    <submittedName>
        <fullName evidence="10">S8 family serine peptidase</fullName>
    </submittedName>
</protein>
<keyword evidence="11" id="KW-1185">Reference proteome</keyword>
<feature type="signal peptide" evidence="8">
    <location>
        <begin position="1"/>
        <end position="29"/>
    </location>
</feature>
<evidence type="ECO:0000256" key="6">
    <source>
        <dbReference type="SAM" id="MobiDB-lite"/>
    </source>
</evidence>
<dbReference type="AlphaFoldDB" id="A0A934QQB9"/>
<keyword evidence="3" id="KW-0378">Hydrolase</keyword>
<keyword evidence="2" id="KW-0645">Protease</keyword>
<evidence type="ECO:0000313" key="10">
    <source>
        <dbReference type="EMBL" id="MBK1783464.1"/>
    </source>
</evidence>
<dbReference type="InterPro" id="IPR015500">
    <property type="entry name" value="Peptidase_S8_subtilisin-rel"/>
</dbReference>
<comment type="caution">
    <text evidence="10">The sequence shown here is derived from an EMBL/GenBank/DDBJ whole genome shotgun (WGS) entry which is preliminary data.</text>
</comment>
<dbReference type="Pfam" id="PF00082">
    <property type="entry name" value="Peptidase_S8"/>
    <property type="match status" value="1"/>
</dbReference>
<feature type="domain" description="Peptidase S8/S53" evidence="9">
    <location>
        <begin position="60"/>
        <end position="319"/>
    </location>
</feature>